<accession>A0A1C9IH64</accession>
<dbReference type="AlphaFoldDB" id="A0A1C9IH64"/>
<feature type="transmembrane region" description="Helical" evidence="5">
    <location>
        <begin position="20"/>
        <end position="41"/>
    </location>
</feature>
<dbReference type="EMBL" id="KT163368">
    <property type="protein sequence ID" value="AOP03664.1"/>
    <property type="molecule type" value="Genomic_DNA"/>
</dbReference>
<feature type="transmembrane region" description="Helical" evidence="5">
    <location>
        <begin position="185"/>
        <end position="209"/>
    </location>
</feature>
<sequence>MLCKILLFTETSNILVRDFGVVLNANTIGIQFAIAIVLMIWLQKEKQIGLTLASVSMVIFGAGVILTGSKKALLSIAVGLVASYLFTSENFVRKIRNASLLLIVGLGIFYLIKDNEFIYSIIGRRFQGMFNGFFLGKMYADASTYARISVSEVALMYWRERPFLGYGLNSFEAITQFGFYTHNNYIQLLFDVGLIGLFIYYSLFVWIIWKGIRKTIIYSVSEIILPLVLIIVVCDVGYVSYGDTFFQGMLAFISAIIVLLNNNHSIVESNLERS</sequence>
<feature type="transmembrane region" description="Helical" evidence="5">
    <location>
        <begin position="95"/>
        <end position="112"/>
    </location>
</feature>
<dbReference type="EMBL" id="KT163369">
    <property type="protein sequence ID" value="AOP03696.1"/>
    <property type="molecule type" value="Genomic_DNA"/>
</dbReference>
<dbReference type="PANTHER" id="PTHR37422:SF17">
    <property type="entry name" value="O-ANTIGEN LIGASE"/>
    <property type="match status" value="1"/>
</dbReference>
<evidence type="ECO:0000256" key="2">
    <source>
        <dbReference type="ARBA" id="ARBA00022692"/>
    </source>
</evidence>
<dbReference type="InterPro" id="IPR051533">
    <property type="entry name" value="WaaL-like"/>
</dbReference>
<feature type="domain" description="O-antigen ligase-related" evidence="6">
    <location>
        <begin position="56"/>
        <end position="200"/>
    </location>
</feature>
<reference evidence="9" key="1">
    <citation type="journal article" date="2016" name="Appl. Environ. Microbiol.">
        <title>Novel capsular polysaccharide Loci and new diagnostic tools for high-throughput capsular gene typing in Streptococcus suis.</title>
        <authorList>
            <person name="Zheng H."/>
            <person name="Bai X."/>
            <person name="Xu J."/>
        </authorList>
    </citation>
    <scope>NUCLEOTIDE SEQUENCE</scope>
    <source>
        <strain evidence="8">YS191</strain>
        <strain evidence="9">YS196</strain>
        <strain evidence="7">YS205</strain>
    </source>
</reference>
<dbReference type="InterPro" id="IPR007016">
    <property type="entry name" value="O-antigen_ligase-rel_domated"/>
</dbReference>
<evidence type="ECO:0000256" key="5">
    <source>
        <dbReference type="SAM" id="Phobius"/>
    </source>
</evidence>
<organism evidence="9">
    <name type="scientific">Streptococcus suis</name>
    <dbReference type="NCBI Taxonomy" id="1307"/>
    <lineage>
        <taxon>Bacteria</taxon>
        <taxon>Bacillati</taxon>
        <taxon>Bacillota</taxon>
        <taxon>Bacilli</taxon>
        <taxon>Lactobacillales</taxon>
        <taxon>Streptococcaceae</taxon>
        <taxon>Streptococcus</taxon>
    </lineage>
</organism>
<evidence type="ECO:0000313" key="9">
    <source>
        <dbReference type="EMBL" id="AOP03696.1"/>
    </source>
</evidence>
<evidence type="ECO:0000259" key="6">
    <source>
        <dbReference type="Pfam" id="PF04932"/>
    </source>
</evidence>
<keyword evidence="2 5" id="KW-0812">Transmembrane</keyword>
<feature type="transmembrane region" description="Helical" evidence="5">
    <location>
        <begin position="216"/>
        <end position="239"/>
    </location>
</feature>
<dbReference type="PANTHER" id="PTHR37422">
    <property type="entry name" value="TEICHURONIC ACID BIOSYNTHESIS PROTEIN TUAE"/>
    <property type="match status" value="1"/>
</dbReference>
<comment type="subcellular location">
    <subcellularLocation>
        <location evidence="1">Membrane</location>
        <topology evidence="1">Multi-pass membrane protein</topology>
    </subcellularLocation>
</comment>
<evidence type="ECO:0000313" key="8">
    <source>
        <dbReference type="EMBL" id="AOP03664.1"/>
    </source>
</evidence>
<feature type="transmembrane region" description="Helical" evidence="5">
    <location>
        <begin position="48"/>
        <end position="66"/>
    </location>
</feature>
<evidence type="ECO:0000256" key="3">
    <source>
        <dbReference type="ARBA" id="ARBA00022989"/>
    </source>
</evidence>
<evidence type="ECO:0000256" key="4">
    <source>
        <dbReference type="ARBA" id="ARBA00023136"/>
    </source>
</evidence>
<dbReference type="Pfam" id="PF04932">
    <property type="entry name" value="Wzy_C"/>
    <property type="match status" value="1"/>
</dbReference>
<dbReference type="GO" id="GO:0016020">
    <property type="term" value="C:membrane"/>
    <property type="evidence" value="ECO:0007669"/>
    <property type="project" value="UniProtKB-SubCell"/>
</dbReference>
<feature type="transmembrane region" description="Helical" evidence="5">
    <location>
        <begin position="245"/>
        <end position="263"/>
    </location>
</feature>
<proteinExistence type="predicted"/>
<evidence type="ECO:0000256" key="1">
    <source>
        <dbReference type="ARBA" id="ARBA00004141"/>
    </source>
</evidence>
<protein>
    <submittedName>
        <fullName evidence="9">Wzy</fullName>
    </submittedName>
</protein>
<feature type="transmembrane region" description="Helical" evidence="5">
    <location>
        <begin position="72"/>
        <end position="88"/>
    </location>
</feature>
<keyword evidence="4 5" id="KW-0472">Membrane</keyword>
<gene>
    <name evidence="9" type="primary">cpsM</name>
    <name evidence="8" type="ORF">YS191-orf13</name>
    <name evidence="9" type="ORF">YS196-orf13</name>
    <name evidence="7" type="ORF">YS205-orf13</name>
</gene>
<evidence type="ECO:0000313" key="7">
    <source>
        <dbReference type="EMBL" id="AOP02603.1"/>
    </source>
</evidence>
<dbReference type="EMBL" id="KU665260">
    <property type="protein sequence ID" value="AOP02603.1"/>
    <property type="molecule type" value="Genomic_DNA"/>
</dbReference>
<name>A0A1C9IH64_STRSU</name>
<keyword evidence="3 5" id="KW-1133">Transmembrane helix</keyword>